<keyword evidence="1" id="KW-1133">Transmembrane helix</keyword>
<evidence type="ECO:0008006" key="5">
    <source>
        <dbReference type="Google" id="ProtNLM"/>
    </source>
</evidence>
<evidence type="ECO:0000256" key="1">
    <source>
        <dbReference type="SAM" id="Phobius"/>
    </source>
</evidence>
<keyword evidence="1" id="KW-0472">Membrane</keyword>
<feature type="signal peptide" evidence="2">
    <location>
        <begin position="1"/>
        <end position="26"/>
    </location>
</feature>
<dbReference type="HOGENOM" id="CLU_902715_0_0_10"/>
<keyword evidence="4" id="KW-1185">Reference proteome</keyword>
<keyword evidence="1" id="KW-0812">Transmembrane</keyword>
<keyword evidence="2" id="KW-0732">Signal</keyword>
<accession>B4S5Q0</accession>
<evidence type="ECO:0000313" key="3">
    <source>
        <dbReference type="EMBL" id="ACF47097.1"/>
    </source>
</evidence>
<dbReference type="KEGG" id="paa:Paes_2087"/>
<reference evidence="3" key="1">
    <citation type="submission" date="2008-06" db="EMBL/GenBank/DDBJ databases">
        <title>Complete sequence of chromosome of Prosthecochloris aestuarii DSM 271.</title>
        <authorList>
            <consortium name="US DOE Joint Genome Institute"/>
            <person name="Lucas S."/>
            <person name="Copeland A."/>
            <person name="Lapidus A."/>
            <person name="Glavina del Rio T."/>
            <person name="Dalin E."/>
            <person name="Tice H."/>
            <person name="Bruce D."/>
            <person name="Goodwin L."/>
            <person name="Pitluck S."/>
            <person name="Schmutz J."/>
            <person name="Larimer F."/>
            <person name="Land M."/>
            <person name="Hauser L."/>
            <person name="Kyrpides N."/>
            <person name="Anderson I."/>
            <person name="Liu Z."/>
            <person name="Li T."/>
            <person name="Zhao F."/>
            <person name="Overmann J."/>
            <person name="Bryant D.A."/>
            <person name="Richardson P."/>
        </authorList>
    </citation>
    <scope>NUCLEOTIDE SEQUENCE [LARGE SCALE GENOMIC DNA]</scope>
    <source>
        <strain evidence="3">DSM 271</strain>
    </source>
</reference>
<dbReference type="AlphaFoldDB" id="B4S5Q0"/>
<evidence type="ECO:0000313" key="4">
    <source>
        <dbReference type="Proteomes" id="UP000002725"/>
    </source>
</evidence>
<dbReference type="RefSeq" id="WP_012506629.1">
    <property type="nucleotide sequence ID" value="NC_011059.1"/>
</dbReference>
<sequence length="308" mass="34261">MEQGFKPILLCLTSAFLFFVTGPLHAADNPDSLRFTVGFTPDTVRVGDRIDYHIGVFHEPRFQVSFSGPDVIPGEAFSVLSREVSRPSSSLTECDVELAAFELGELLLPPVVAFVRDTLSGKTLQWSLEPQARLYVEALTDSSMKSLLPIRPIREVPVPWSRSLFTGFAVIATLALILFAGFFAWKKFILPKRRSHDHVSALHELQLLKQRLERGLGAEACYEQLSLLVRRYLEHHYDIKALEAVTSEIERELVLLDVPGALLLSGLLHEADMVKFAESSPSLEDCRNCLAEAETVLQPTESVADSKG</sequence>
<evidence type="ECO:0000256" key="2">
    <source>
        <dbReference type="SAM" id="SignalP"/>
    </source>
</evidence>
<proteinExistence type="predicted"/>
<dbReference type="STRING" id="290512.Paes_2087"/>
<gene>
    <name evidence="3" type="ordered locus">Paes_2087</name>
</gene>
<dbReference type="EMBL" id="CP001108">
    <property type="protein sequence ID" value="ACF47097.1"/>
    <property type="molecule type" value="Genomic_DNA"/>
</dbReference>
<organism evidence="3 4">
    <name type="scientific">Prosthecochloris aestuarii (strain DSM 271 / SK 413)</name>
    <dbReference type="NCBI Taxonomy" id="290512"/>
    <lineage>
        <taxon>Bacteria</taxon>
        <taxon>Pseudomonadati</taxon>
        <taxon>Chlorobiota</taxon>
        <taxon>Chlorobiia</taxon>
        <taxon>Chlorobiales</taxon>
        <taxon>Chlorobiaceae</taxon>
        <taxon>Prosthecochloris</taxon>
    </lineage>
</organism>
<protein>
    <recommendedName>
        <fullName evidence="5">Protein BatD</fullName>
    </recommendedName>
</protein>
<feature type="transmembrane region" description="Helical" evidence="1">
    <location>
        <begin position="164"/>
        <end position="185"/>
    </location>
</feature>
<dbReference type="eggNOG" id="ENOG5033A0U">
    <property type="taxonomic scope" value="Bacteria"/>
</dbReference>
<name>B4S5Q0_PROA2</name>
<dbReference type="Proteomes" id="UP000002725">
    <property type="component" value="Chromosome"/>
</dbReference>
<feature type="chain" id="PRO_5002825766" description="Protein BatD" evidence="2">
    <location>
        <begin position="27"/>
        <end position="308"/>
    </location>
</feature>